<keyword evidence="10" id="KW-0943">RNA-mediated gene silencing</keyword>
<dbReference type="Gene3D" id="3.40.50.300">
    <property type="entry name" value="P-loop containing nucleotide triphosphate hydrolases"/>
    <property type="match status" value="2"/>
</dbReference>
<dbReference type="EC" id="3.1.26.3" evidence="3"/>
<dbReference type="PROSITE" id="PS51327">
    <property type="entry name" value="DICER_DSRBF"/>
    <property type="match status" value="1"/>
</dbReference>
<protein>
    <recommendedName>
        <fullName evidence="3">ribonuclease III</fullName>
        <ecNumber evidence="3">3.1.26.3</ecNumber>
    </recommendedName>
</protein>
<evidence type="ECO:0000313" key="20">
    <source>
        <dbReference type="Proteomes" id="UP000069940"/>
    </source>
</evidence>
<dbReference type="GeneID" id="109403945"/>
<dbReference type="Pfam" id="PF02170">
    <property type="entry name" value="PAZ"/>
    <property type="match status" value="1"/>
</dbReference>
<keyword evidence="9 12" id="KW-0694">RNA-binding</keyword>
<dbReference type="Pfam" id="PF00636">
    <property type="entry name" value="Ribonuclease_3"/>
    <property type="match status" value="2"/>
</dbReference>
<feature type="domain" description="Helicase ATP-binding" evidence="16">
    <location>
        <begin position="20"/>
        <end position="198"/>
    </location>
</feature>
<evidence type="ECO:0000256" key="7">
    <source>
        <dbReference type="ARBA" id="ARBA00022806"/>
    </source>
</evidence>
<dbReference type="Gene3D" id="1.10.1520.10">
    <property type="entry name" value="Ribonuclease III domain"/>
    <property type="match status" value="2"/>
</dbReference>
<evidence type="ECO:0000256" key="4">
    <source>
        <dbReference type="ARBA" id="ARBA00022722"/>
    </source>
</evidence>
<feature type="domain" description="PAZ" evidence="15">
    <location>
        <begin position="828"/>
        <end position="964"/>
    </location>
</feature>
<dbReference type="PANTHER" id="PTHR14950:SF36">
    <property type="entry name" value="ENDORIBONUCLEASE DCR-2"/>
    <property type="match status" value="1"/>
</dbReference>
<dbReference type="InterPro" id="IPR000999">
    <property type="entry name" value="RNase_III_dom"/>
</dbReference>
<evidence type="ECO:0000256" key="3">
    <source>
        <dbReference type="ARBA" id="ARBA00012177"/>
    </source>
</evidence>
<keyword evidence="6" id="KW-0378">Hydrolase</keyword>
<dbReference type="PROSITE" id="PS50137">
    <property type="entry name" value="DS_RBD"/>
    <property type="match status" value="1"/>
</dbReference>
<dbReference type="CDD" id="cd15903">
    <property type="entry name" value="Dicer_PBD"/>
    <property type="match status" value="1"/>
</dbReference>
<sequence>MDMIMPQEDDFVPRDYQRSMKLICMQKNTIIYLPTGAGKTHIALMAIKEMGRDLDKPLTEGGKRTFFVVNTVALAKQQAEFLSRNLTYDTSIYTSDRNVDTWKQDKWLDEFAKFQVVVCTCQILLDVLKHGYLSIKHINLLIFDECHHGVGEHPMHGIMEQFLRVPKSDHPRVIGLSGMLLYKQIKTVDQVSPELERLENTFNSTIATVGSYDAFTEVCRFSTNPKELLVSYDSLRLSPVMVDIVRSIEAFSQTINDFHLPKYLNQNKALMKDRPKPLKEIKKLFTELVYQLGDTGLFGCSIALLGLIVQFELDKRQSDSSMLRLALRSCITFCESLRHQIEKLMSGLDIKEKLTRFSSLKIRQLINELEKMYERNRDKKAKTLVFVQRRFSAKVLYHVLKIYFSQTEDADLILPDFMVGSNGSMPESIEQILSAKKDRRVIERFKKNETNVIVTTNVLEEGIDLQMCNTVIKYDHPQTFASYQQSKGRARMKDSQYMVMLNNEERQKFLEKYRLYKSIEQELQRCLIGKTINRPDPLDADVHKELYNEIIPPFFTAKGAKLDALSAVQLLNRYCMGMPRDAFTNTNVTWERVDLKNGQIVVEVMLPLQSTVREKILGNPMRNIKLAKRSAAFNACRKLYENKELSEHLIPIDCRNQLNNLKDVYFRHWADFDEDSGKLAGTQKCTRTHAIEYPKQTIGCFPEPGKPCYIYVLRIGAGFEQDPSNENVNIFHSLYNSENNFGIMTTKPLPVLAKMKFFVTLGLINVHLVETPIVLPNAGSEVELALLRQFHVTVFRDVLRLWKDFLVYDYDNGINSFMVVPLKKSTHLDWELIRQFQYLSEPPSEMSTMARSRMDFEADNYRHKVILPWYKNNKEQPYVVTMVHEHLTPGSPFPNAEYGSYANYFSEAYHLAVVKPDQFLIEVKGITSYLNRLNPGVEDDGKSTRSKHWRFNEILIPELCHNYQFPADYWLKATLLPSALHRIHYLLLAEKIRVDLATGANVGCLENHTIEDVDVEYKQRKGKQSEEELELMEFEDDEDEDDEFDLEEAKRSLMAPQDLNELAKNQMTSVTGDIPLPWQDDEEPVDIERNWDQVSKMDLDYYNAFVNKFSDLSVREMTAERISSAYTSAIYRRATSSPKREPMAILDIPVEQKFAIKLLQLNPANTINVNLQQKDILKAITTKSAADVFDLERYELLGDAFLKFATSLYLIKYHKEWHEGFLTAVKGQIVSNRNLVYCAIKYGLPGMLKVHKFDPKNDWQPPLATVPKNIKQTMQAVNHSARVLYRLTMTDEEIKTGVVDPKTSDEFIAQLEMHGNTPDPSPMANYLSQQTMGDKTPADAMEALLGVCVQTVGMQRSFKLLPYFGMLPKTHDVLKLLDEKIENQRLRTHIDYREVDGFLKNHSRIESILGYKFKDRTYLLQALTHASYPTNRITGSYQQLEFLGDAVLDFLISMYIFEQNPTMSPGQLTDLRSALVNNITLACLLVRHGLHLYILAESASFSDTVNKFVMFQEQNKHEITDQVNLLVEESDRKMAEFVDVPKALGDVFESLVAAVFLDSGNDFAVTWRVIYGMMGNEIMTFTENTPIQIVRQLYEFKPPCSPIFSRAIPDDDTVLVKLKYKIRNQQHEAYGFGQNKDDAKRAAAKAALQVLRKHYRSAK</sequence>
<evidence type="ECO:0000259" key="18">
    <source>
        <dbReference type="PROSITE" id="PS51327"/>
    </source>
</evidence>
<dbReference type="InterPro" id="IPR014001">
    <property type="entry name" value="Helicase_ATP-bd"/>
</dbReference>
<dbReference type="InterPro" id="IPR048513">
    <property type="entry name" value="Dicer_PBD"/>
</dbReference>
<evidence type="ECO:0000259" key="17">
    <source>
        <dbReference type="PROSITE" id="PS51194"/>
    </source>
</evidence>
<organism evidence="19 20">
    <name type="scientific">Aedes albopictus</name>
    <name type="common">Asian tiger mosquito</name>
    <name type="synonym">Stegomyia albopicta</name>
    <dbReference type="NCBI Taxonomy" id="7160"/>
    <lineage>
        <taxon>Eukaryota</taxon>
        <taxon>Metazoa</taxon>
        <taxon>Ecdysozoa</taxon>
        <taxon>Arthropoda</taxon>
        <taxon>Hexapoda</taxon>
        <taxon>Insecta</taxon>
        <taxon>Pterygota</taxon>
        <taxon>Neoptera</taxon>
        <taxon>Endopterygota</taxon>
        <taxon>Diptera</taxon>
        <taxon>Nematocera</taxon>
        <taxon>Culicoidea</taxon>
        <taxon>Culicidae</taxon>
        <taxon>Culicinae</taxon>
        <taxon>Aedini</taxon>
        <taxon>Aedes</taxon>
        <taxon>Stegomyia</taxon>
    </lineage>
</organism>
<dbReference type="SMART" id="SM00949">
    <property type="entry name" value="PAZ"/>
    <property type="match status" value="1"/>
</dbReference>
<reference evidence="20" key="1">
    <citation type="journal article" date="2015" name="Proc. Natl. Acad. Sci. U.S.A.">
        <title>Genome sequence of the Asian Tiger mosquito, Aedes albopictus, reveals insights into its biology, genetics, and evolution.</title>
        <authorList>
            <person name="Chen X.G."/>
            <person name="Jiang X."/>
            <person name="Gu J."/>
            <person name="Xu M."/>
            <person name="Wu Y."/>
            <person name="Deng Y."/>
            <person name="Zhang C."/>
            <person name="Bonizzoni M."/>
            <person name="Dermauw W."/>
            <person name="Vontas J."/>
            <person name="Armbruster P."/>
            <person name="Huang X."/>
            <person name="Yang Y."/>
            <person name="Zhang H."/>
            <person name="He W."/>
            <person name="Peng H."/>
            <person name="Liu Y."/>
            <person name="Wu K."/>
            <person name="Chen J."/>
            <person name="Lirakis M."/>
            <person name="Topalis P."/>
            <person name="Van Leeuwen T."/>
            <person name="Hall A.B."/>
            <person name="Jiang X."/>
            <person name="Thorpe C."/>
            <person name="Mueller R.L."/>
            <person name="Sun C."/>
            <person name="Waterhouse R.M."/>
            <person name="Yan G."/>
            <person name="Tu Z.J."/>
            <person name="Fang X."/>
            <person name="James A.A."/>
        </authorList>
    </citation>
    <scope>NUCLEOTIDE SEQUENCE [LARGE SCALE GENOMIC DNA]</scope>
    <source>
        <strain evidence="20">Foshan</strain>
    </source>
</reference>
<dbReference type="PROSITE" id="PS51192">
    <property type="entry name" value="HELICASE_ATP_BIND_1"/>
    <property type="match status" value="1"/>
</dbReference>
<dbReference type="PROSITE" id="PS50142">
    <property type="entry name" value="RNASE_3_2"/>
    <property type="match status" value="2"/>
</dbReference>
<keyword evidence="7" id="KW-0347">Helicase</keyword>
<dbReference type="InterPro" id="IPR005034">
    <property type="entry name" value="Dicer_dimerisation"/>
</dbReference>
<dbReference type="PROSITE" id="PS51194">
    <property type="entry name" value="HELICASE_CTER"/>
    <property type="match status" value="1"/>
</dbReference>
<comment type="similarity">
    <text evidence="11 12">Belongs to the helicase family. Dicer subfamily.</text>
</comment>
<dbReference type="InterPro" id="IPR001650">
    <property type="entry name" value="Helicase_C-like"/>
</dbReference>
<feature type="domain" description="Helicase C-terminal" evidence="17">
    <location>
        <begin position="361"/>
        <end position="539"/>
    </location>
</feature>
<evidence type="ECO:0000256" key="2">
    <source>
        <dbReference type="ARBA" id="ARBA00001946"/>
    </source>
</evidence>
<dbReference type="EnsemblMetazoa" id="AALFPA23_010124.R14072">
    <property type="protein sequence ID" value="AALFPA23_010124.P14072"/>
    <property type="gene ID" value="AALFPA23_010124"/>
</dbReference>
<feature type="domain" description="Dicer dsRNA-binding fold" evidence="18">
    <location>
        <begin position="567"/>
        <end position="659"/>
    </location>
</feature>
<dbReference type="Gene3D" id="2.170.260.10">
    <property type="entry name" value="paz domain"/>
    <property type="match status" value="1"/>
</dbReference>
<evidence type="ECO:0000256" key="11">
    <source>
        <dbReference type="ARBA" id="ARBA00035116"/>
    </source>
</evidence>
<dbReference type="RefSeq" id="NP_001339903.2">
    <property type="nucleotide sequence ID" value="NM_001352974.2"/>
</dbReference>
<evidence type="ECO:0000259" key="15">
    <source>
        <dbReference type="PROSITE" id="PS50821"/>
    </source>
</evidence>
<evidence type="ECO:0000256" key="1">
    <source>
        <dbReference type="ARBA" id="ARBA00000109"/>
    </source>
</evidence>
<dbReference type="Pfam" id="PF20932">
    <property type="entry name" value="Dicer_dsRBD"/>
    <property type="match status" value="1"/>
</dbReference>
<dbReference type="InterPro" id="IPR011545">
    <property type="entry name" value="DEAD/DEAH_box_helicase_dom"/>
</dbReference>
<comment type="catalytic activity">
    <reaction evidence="1">
        <text>Endonucleolytic cleavage to 5'-phosphomonoester.</text>
        <dbReference type="EC" id="3.1.26.3"/>
    </reaction>
</comment>
<keyword evidence="4" id="KW-0540">Nuclease</keyword>
<dbReference type="PROSITE" id="PS00517">
    <property type="entry name" value="RNASE_3_1"/>
    <property type="match status" value="1"/>
</dbReference>
<evidence type="ECO:0000259" key="16">
    <source>
        <dbReference type="PROSITE" id="PS51192"/>
    </source>
</evidence>
<dbReference type="PANTHER" id="PTHR14950">
    <property type="entry name" value="DICER-RELATED"/>
    <property type="match status" value="1"/>
</dbReference>
<dbReference type="PROSITE" id="PS50821">
    <property type="entry name" value="PAZ"/>
    <property type="match status" value="1"/>
</dbReference>
<dbReference type="Pfam" id="PF00270">
    <property type="entry name" value="DEAD"/>
    <property type="match status" value="1"/>
</dbReference>
<reference evidence="19" key="2">
    <citation type="submission" date="2025-05" db="UniProtKB">
        <authorList>
            <consortium name="EnsemblMetazoa"/>
        </authorList>
    </citation>
    <scope>IDENTIFICATION</scope>
    <source>
        <strain evidence="19">Foshan</strain>
    </source>
</reference>
<feature type="domain" description="RNase III" evidence="14">
    <location>
        <begin position="1402"/>
        <end position="1560"/>
    </location>
</feature>
<feature type="domain" description="RNase III" evidence="14">
    <location>
        <begin position="1158"/>
        <end position="1353"/>
    </location>
</feature>
<dbReference type="Gene3D" id="3.30.160.20">
    <property type="match status" value="1"/>
</dbReference>
<dbReference type="Pfam" id="PF20931">
    <property type="entry name" value="Dicer_platform"/>
    <property type="match status" value="1"/>
</dbReference>
<dbReference type="InterPro" id="IPR036389">
    <property type="entry name" value="RNase_III_sf"/>
</dbReference>
<dbReference type="Pfam" id="PF03368">
    <property type="entry name" value="Dicer_dimer"/>
    <property type="match status" value="1"/>
</dbReference>
<dbReference type="CDD" id="cd00593">
    <property type="entry name" value="RIBOc"/>
    <property type="match status" value="2"/>
</dbReference>
<dbReference type="SUPFAM" id="SSF52540">
    <property type="entry name" value="P-loop containing nucleoside triphosphate hydrolases"/>
    <property type="match status" value="1"/>
</dbReference>
<evidence type="ECO:0000313" key="19">
    <source>
        <dbReference type="EnsemblMetazoa" id="AALFPA23_010124.P14072"/>
    </source>
</evidence>
<dbReference type="InterPro" id="IPR048512">
    <property type="entry name" value="Dicer_platform"/>
</dbReference>
<dbReference type="CDD" id="cd18034">
    <property type="entry name" value="DEXHc_dicer"/>
    <property type="match status" value="1"/>
</dbReference>
<dbReference type="InterPro" id="IPR014720">
    <property type="entry name" value="dsRBD_dom"/>
</dbReference>
<name>A0ABM1YL02_AEDAL</name>
<evidence type="ECO:0000256" key="10">
    <source>
        <dbReference type="ARBA" id="ARBA00023158"/>
    </source>
</evidence>
<proteinExistence type="inferred from homology"/>
<evidence type="ECO:0000256" key="8">
    <source>
        <dbReference type="ARBA" id="ARBA00022840"/>
    </source>
</evidence>
<feature type="domain" description="DRBM" evidence="13">
    <location>
        <begin position="1622"/>
        <end position="1653"/>
    </location>
</feature>
<dbReference type="InterPro" id="IPR038248">
    <property type="entry name" value="Dicer_dimer_sf"/>
</dbReference>
<dbReference type="Proteomes" id="UP000069940">
    <property type="component" value="Unassembled WGS sequence"/>
</dbReference>
<dbReference type="SUPFAM" id="SSF54768">
    <property type="entry name" value="dsRNA-binding domain-like"/>
    <property type="match status" value="1"/>
</dbReference>
<evidence type="ECO:0000256" key="6">
    <source>
        <dbReference type="ARBA" id="ARBA00022801"/>
    </source>
</evidence>
<keyword evidence="20" id="KW-1185">Reference proteome</keyword>
<dbReference type="Gene3D" id="3.30.160.380">
    <property type="entry name" value="Dicer dimerisation domain"/>
    <property type="match status" value="1"/>
</dbReference>
<evidence type="ECO:0000259" key="14">
    <source>
        <dbReference type="PROSITE" id="PS50142"/>
    </source>
</evidence>
<dbReference type="SMART" id="SM00490">
    <property type="entry name" value="HELICc"/>
    <property type="match status" value="1"/>
</dbReference>
<comment type="cofactor">
    <cofactor evidence="2">
        <name>Mg(2+)</name>
        <dbReference type="ChEBI" id="CHEBI:18420"/>
    </cofactor>
</comment>
<dbReference type="InterPro" id="IPR027417">
    <property type="entry name" value="P-loop_NTPase"/>
</dbReference>
<dbReference type="SUPFAM" id="SSF69065">
    <property type="entry name" value="RNase III domain-like"/>
    <property type="match status" value="2"/>
</dbReference>
<evidence type="ECO:0000256" key="12">
    <source>
        <dbReference type="PROSITE-ProRule" id="PRU00657"/>
    </source>
</evidence>
<evidence type="ECO:0000256" key="9">
    <source>
        <dbReference type="ARBA" id="ARBA00022884"/>
    </source>
</evidence>
<dbReference type="InterPro" id="IPR003100">
    <property type="entry name" value="PAZ_dom"/>
</dbReference>
<accession>A0ABM1YL02</accession>
<dbReference type="SMART" id="SM00487">
    <property type="entry name" value="DEXDc"/>
    <property type="match status" value="1"/>
</dbReference>
<keyword evidence="8" id="KW-0067">ATP-binding</keyword>
<evidence type="ECO:0000259" key="13">
    <source>
        <dbReference type="PROSITE" id="PS50137"/>
    </source>
</evidence>
<keyword evidence="5" id="KW-0547">Nucleotide-binding</keyword>
<dbReference type="Pfam" id="PF00271">
    <property type="entry name" value="Helicase_C"/>
    <property type="match status" value="1"/>
</dbReference>
<evidence type="ECO:0000256" key="5">
    <source>
        <dbReference type="ARBA" id="ARBA00022741"/>
    </source>
</evidence>
<dbReference type="SMART" id="SM00535">
    <property type="entry name" value="RIBOc"/>
    <property type="match status" value="2"/>
</dbReference>
<dbReference type="InterPro" id="IPR044441">
    <property type="entry name" value="DICER_DSRM"/>
</dbReference>